<accession>A0A1C6V1N5</accession>
<evidence type="ECO:0008006" key="4">
    <source>
        <dbReference type="Google" id="ProtNLM"/>
    </source>
</evidence>
<feature type="region of interest" description="Disordered" evidence="1">
    <location>
        <begin position="186"/>
        <end position="244"/>
    </location>
</feature>
<evidence type="ECO:0000313" key="2">
    <source>
        <dbReference type="EMBL" id="SCL60219.1"/>
    </source>
</evidence>
<dbReference type="InterPro" id="IPR034660">
    <property type="entry name" value="DinB/YfiT-like"/>
</dbReference>
<proteinExistence type="predicted"/>
<feature type="region of interest" description="Disordered" evidence="1">
    <location>
        <begin position="1"/>
        <end position="27"/>
    </location>
</feature>
<evidence type="ECO:0000313" key="3">
    <source>
        <dbReference type="Proteomes" id="UP000199696"/>
    </source>
</evidence>
<feature type="compositionally biased region" description="Low complexity" evidence="1">
    <location>
        <begin position="10"/>
        <end position="23"/>
    </location>
</feature>
<evidence type="ECO:0000256" key="1">
    <source>
        <dbReference type="SAM" id="MobiDB-lite"/>
    </source>
</evidence>
<gene>
    <name evidence="2" type="ORF">GA0070604_4246</name>
</gene>
<feature type="compositionally biased region" description="Polar residues" evidence="1">
    <location>
        <begin position="186"/>
        <end position="215"/>
    </location>
</feature>
<name>A0A1C6V1N5_9ACTN</name>
<dbReference type="STRING" id="227316.GA0070604_4246"/>
<dbReference type="Pfam" id="PF04978">
    <property type="entry name" value="MST"/>
    <property type="match status" value="1"/>
</dbReference>
<protein>
    <recommendedName>
        <fullName evidence="4">DUF664 domain-containing protein</fullName>
    </recommendedName>
</protein>
<dbReference type="Gene3D" id="1.20.120.450">
    <property type="entry name" value="dinb family like domain"/>
    <property type="match status" value="1"/>
</dbReference>
<dbReference type="AlphaFoldDB" id="A0A1C6V1N5"/>
<feature type="compositionally biased region" description="Basic residues" evidence="1">
    <location>
        <begin position="221"/>
        <end position="233"/>
    </location>
</feature>
<sequence>MIRVGRPPTGRSDAAGSGAGAPSHPRCEAPVVDRLWRRCGRDGHCPEEARSGLSSAIPASSPDVSECWAAFRRAHHDLGFDPPAKPVAVSRQQGRRGARRRITGGRCQPRPAGVVCASVRPGRRRVHGYLREAREALLGKLDGLSEYDVRRPPVWTGTKLLGLVKHVALVAAGYFGEVFDRPFPNPSQAWTSTPSRTQTCGPQPTSPATTSSAFGTESGHTRTRQSRRSRSTRPARCGGGNTRR</sequence>
<organism evidence="2 3">
    <name type="scientific">Micromonospora eburnea</name>
    <dbReference type="NCBI Taxonomy" id="227316"/>
    <lineage>
        <taxon>Bacteria</taxon>
        <taxon>Bacillati</taxon>
        <taxon>Actinomycetota</taxon>
        <taxon>Actinomycetes</taxon>
        <taxon>Micromonosporales</taxon>
        <taxon>Micromonosporaceae</taxon>
        <taxon>Micromonospora</taxon>
    </lineage>
</organism>
<dbReference type="Proteomes" id="UP000199696">
    <property type="component" value="Unassembled WGS sequence"/>
</dbReference>
<reference evidence="3" key="1">
    <citation type="submission" date="2016-06" db="EMBL/GenBank/DDBJ databases">
        <authorList>
            <person name="Varghese N."/>
            <person name="Submissions Spin"/>
        </authorList>
    </citation>
    <scope>NUCLEOTIDE SEQUENCE [LARGE SCALE GENOMIC DNA]</scope>
    <source>
        <strain evidence="3">DSM 44814</strain>
    </source>
</reference>
<dbReference type="EMBL" id="FMHY01000002">
    <property type="protein sequence ID" value="SCL60219.1"/>
    <property type="molecule type" value="Genomic_DNA"/>
</dbReference>
<dbReference type="SUPFAM" id="SSF109854">
    <property type="entry name" value="DinB/YfiT-like putative metalloenzymes"/>
    <property type="match status" value="1"/>
</dbReference>
<keyword evidence="3" id="KW-1185">Reference proteome</keyword>
<dbReference type="InterPro" id="IPR007061">
    <property type="entry name" value="MST-like"/>
</dbReference>